<dbReference type="Pfam" id="PF00903">
    <property type="entry name" value="Glyoxalase"/>
    <property type="match status" value="1"/>
</dbReference>
<gene>
    <name evidence="2" type="ORF">GCM10023322_36930</name>
</gene>
<proteinExistence type="predicted"/>
<feature type="domain" description="VOC" evidence="1">
    <location>
        <begin position="5"/>
        <end position="122"/>
    </location>
</feature>
<dbReference type="RefSeq" id="WP_345631117.1">
    <property type="nucleotide sequence ID" value="NZ_BAABJQ010000010.1"/>
</dbReference>
<dbReference type="InterPro" id="IPR004360">
    <property type="entry name" value="Glyas_Fos-R_dOase_dom"/>
</dbReference>
<keyword evidence="3" id="KW-1185">Reference proteome</keyword>
<organism evidence="2 3">
    <name type="scientific">Rugosimonospora acidiphila</name>
    <dbReference type="NCBI Taxonomy" id="556531"/>
    <lineage>
        <taxon>Bacteria</taxon>
        <taxon>Bacillati</taxon>
        <taxon>Actinomycetota</taxon>
        <taxon>Actinomycetes</taxon>
        <taxon>Micromonosporales</taxon>
        <taxon>Micromonosporaceae</taxon>
        <taxon>Rugosimonospora</taxon>
    </lineage>
</organism>
<dbReference type="EMBL" id="BAABJQ010000010">
    <property type="protein sequence ID" value="GAA5187797.1"/>
    <property type="molecule type" value="Genomic_DNA"/>
</dbReference>
<dbReference type="Gene3D" id="3.10.180.10">
    <property type="entry name" value="2,3-Dihydroxybiphenyl 1,2-Dioxygenase, domain 1"/>
    <property type="match status" value="1"/>
</dbReference>
<reference evidence="3" key="1">
    <citation type="journal article" date="2019" name="Int. J. Syst. Evol. Microbiol.">
        <title>The Global Catalogue of Microorganisms (GCM) 10K type strain sequencing project: providing services to taxonomists for standard genome sequencing and annotation.</title>
        <authorList>
            <consortium name="The Broad Institute Genomics Platform"/>
            <consortium name="The Broad Institute Genome Sequencing Center for Infectious Disease"/>
            <person name="Wu L."/>
            <person name="Ma J."/>
        </authorList>
    </citation>
    <scope>NUCLEOTIDE SEQUENCE [LARGE SCALE GENOMIC DNA]</scope>
    <source>
        <strain evidence="3">JCM 18304</strain>
    </source>
</reference>
<dbReference type="InterPro" id="IPR029068">
    <property type="entry name" value="Glyas_Bleomycin-R_OHBP_Dase"/>
</dbReference>
<accession>A0ABP9RVX0</accession>
<dbReference type="SUPFAM" id="SSF54593">
    <property type="entry name" value="Glyoxalase/Bleomycin resistance protein/Dihydroxybiphenyl dioxygenase"/>
    <property type="match status" value="1"/>
</dbReference>
<comment type="caution">
    <text evidence="2">The sequence shown here is derived from an EMBL/GenBank/DDBJ whole genome shotgun (WGS) entry which is preliminary data.</text>
</comment>
<protein>
    <submittedName>
        <fullName evidence="2">VOC family protein</fullName>
    </submittedName>
</protein>
<dbReference type="PROSITE" id="PS51819">
    <property type="entry name" value="VOC"/>
    <property type="match status" value="1"/>
</dbReference>
<evidence type="ECO:0000313" key="3">
    <source>
        <dbReference type="Proteomes" id="UP001501570"/>
    </source>
</evidence>
<sequence>MADLKLQGMRLLINESDDSFRFYRDAIGLSAQSGREGEEFARLIDGSGINVELVTPQGQSSQYHGADRPMLLFTTPNVHDALRALREWNVEVVQEPVDITPLGMRIARLRDPAGNLIELRQNLL</sequence>
<evidence type="ECO:0000259" key="1">
    <source>
        <dbReference type="PROSITE" id="PS51819"/>
    </source>
</evidence>
<name>A0ABP9RVX0_9ACTN</name>
<dbReference type="Proteomes" id="UP001501570">
    <property type="component" value="Unassembled WGS sequence"/>
</dbReference>
<dbReference type="InterPro" id="IPR037523">
    <property type="entry name" value="VOC_core"/>
</dbReference>
<evidence type="ECO:0000313" key="2">
    <source>
        <dbReference type="EMBL" id="GAA5187797.1"/>
    </source>
</evidence>